<name>A0ABP7ZHF5_9MICO</name>
<dbReference type="Gene3D" id="2.10.260.10">
    <property type="match status" value="1"/>
</dbReference>
<feature type="domain" description="SpoVT-AbrB" evidence="2">
    <location>
        <begin position="3"/>
        <end position="46"/>
    </location>
</feature>
<dbReference type="SMART" id="SM00966">
    <property type="entry name" value="SpoVT_AbrB"/>
    <property type="match status" value="1"/>
</dbReference>
<keyword evidence="1" id="KW-0238">DNA-binding</keyword>
<dbReference type="Proteomes" id="UP001415169">
    <property type="component" value="Unassembled WGS sequence"/>
</dbReference>
<dbReference type="RefSeq" id="WP_344790670.1">
    <property type="nucleotide sequence ID" value="NZ_BAABBV010000001.1"/>
</dbReference>
<sequence length="77" mass="8368">MRGKLVKIGNSQGFRVPKPLLEQAGLTGEVEFTVLPEGLLVSPVEEHDSGNLFIFAGKSALEELNTPEEDAAWAFLQ</sequence>
<dbReference type="EMBL" id="BAABBV010000001">
    <property type="protein sequence ID" value="GAA4157953.1"/>
    <property type="molecule type" value="Genomic_DNA"/>
</dbReference>
<organism evidence="3 4">
    <name type="scientific">Gryllotalpicola daejeonensis</name>
    <dbReference type="NCBI Taxonomy" id="993087"/>
    <lineage>
        <taxon>Bacteria</taxon>
        <taxon>Bacillati</taxon>
        <taxon>Actinomycetota</taxon>
        <taxon>Actinomycetes</taxon>
        <taxon>Micrococcales</taxon>
        <taxon>Microbacteriaceae</taxon>
        <taxon>Gryllotalpicola</taxon>
    </lineage>
</organism>
<reference evidence="3" key="2">
    <citation type="submission" date="2023-12" db="EMBL/GenBank/DDBJ databases">
        <authorList>
            <person name="Sun Q."/>
            <person name="Inoue M."/>
        </authorList>
    </citation>
    <scope>NUCLEOTIDE SEQUENCE</scope>
    <source>
        <strain evidence="3">JCM 17590</strain>
    </source>
</reference>
<keyword evidence="4" id="KW-1185">Reference proteome</keyword>
<evidence type="ECO:0000259" key="2">
    <source>
        <dbReference type="PROSITE" id="PS51740"/>
    </source>
</evidence>
<dbReference type="InterPro" id="IPR037914">
    <property type="entry name" value="SpoVT-AbrB_sf"/>
</dbReference>
<evidence type="ECO:0000256" key="1">
    <source>
        <dbReference type="PROSITE-ProRule" id="PRU01076"/>
    </source>
</evidence>
<reference evidence="3" key="1">
    <citation type="journal article" date="2014" name="Int. J. Syst. Evol. Microbiol.">
        <title>Complete genome of a new Firmicutes species belonging to the dominant human colonic microbiota ('Ruminococcus bicirculans') reveals two chromosomes and a selective capacity to utilize plant glucans.</title>
        <authorList>
            <consortium name="NISC Comparative Sequencing Program"/>
            <person name="Wegmann U."/>
            <person name="Louis P."/>
            <person name="Goesmann A."/>
            <person name="Henrissat B."/>
            <person name="Duncan S.H."/>
            <person name="Flint H.J."/>
        </authorList>
    </citation>
    <scope>NUCLEOTIDE SEQUENCE</scope>
    <source>
        <strain evidence="3">JCM 17590</strain>
    </source>
</reference>
<dbReference type="InterPro" id="IPR007159">
    <property type="entry name" value="SpoVT-AbrB_dom"/>
</dbReference>
<evidence type="ECO:0000313" key="4">
    <source>
        <dbReference type="Proteomes" id="UP001415169"/>
    </source>
</evidence>
<dbReference type="SUPFAM" id="SSF89447">
    <property type="entry name" value="AbrB/MazE/MraZ-like"/>
    <property type="match status" value="1"/>
</dbReference>
<proteinExistence type="predicted"/>
<accession>A0ABP7ZHF5</accession>
<comment type="caution">
    <text evidence="3">The sequence shown here is derived from an EMBL/GenBank/DDBJ whole genome shotgun (WGS) entry which is preliminary data.</text>
</comment>
<evidence type="ECO:0000313" key="3">
    <source>
        <dbReference type="EMBL" id="GAA4157953.1"/>
    </source>
</evidence>
<dbReference type="PROSITE" id="PS51740">
    <property type="entry name" value="SPOVT_ABRB"/>
    <property type="match status" value="1"/>
</dbReference>
<protein>
    <recommendedName>
        <fullName evidence="2">SpoVT-AbrB domain-containing protein</fullName>
    </recommendedName>
</protein>
<gene>
    <name evidence="3" type="ORF">GCM10022286_10210</name>
</gene>